<dbReference type="HOGENOM" id="CLU_079080_0_0_0"/>
<dbReference type="OrthoDB" id="113554at2"/>
<organism evidence="2 3">
    <name type="scientific">Terriglobus saanensis (strain ATCC BAA-1853 / DSM 23119 / SP1PR4)</name>
    <dbReference type="NCBI Taxonomy" id="401053"/>
    <lineage>
        <taxon>Bacteria</taxon>
        <taxon>Pseudomonadati</taxon>
        <taxon>Acidobacteriota</taxon>
        <taxon>Terriglobia</taxon>
        <taxon>Terriglobales</taxon>
        <taxon>Acidobacteriaceae</taxon>
        <taxon>Terriglobus</taxon>
    </lineage>
</organism>
<dbReference type="EMBL" id="CP002467">
    <property type="protein sequence ID" value="ADV84647.1"/>
    <property type="molecule type" value="Genomic_DNA"/>
</dbReference>
<sequence length="306" mass="33092">MHFNGMFSPFIMRTYFKKSLLTVVRCMAAVGMVFAPAGRCAQTTNPPLAFDAASIRKNVNNIGVCSPEQVQATPSGFRLTNCPLIVALGTAYVPMTGEALGFVIGMGDRIVGMPDWMKSEHYDIVARISDADAEAWKDPARQKVMLRAMLQTLLAERCKLVVHREMKERPVFAIVVGKNGPKLKAAETTDMDALHTKYPNAMTVPGGGGMLAGRTNGGSDLHGATIGTLSLVLSYPAGRPVVDKTGLTGRYDIEVPRMQNLTADNAGADGAPTIFEVVERFGLKLEIQKDPVEMLAVDHVERPSEN</sequence>
<gene>
    <name evidence="2" type="ordered locus">AciPR4_3898</name>
</gene>
<proteinExistence type="predicted"/>
<dbReference type="AlphaFoldDB" id="E8V2V0"/>
<evidence type="ECO:0000313" key="2">
    <source>
        <dbReference type="EMBL" id="ADV84647.1"/>
    </source>
</evidence>
<dbReference type="Pfam" id="PF12543">
    <property type="entry name" value="DUF3738"/>
    <property type="match status" value="1"/>
</dbReference>
<dbReference type="eggNOG" id="COG4219">
    <property type="taxonomic scope" value="Bacteria"/>
</dbReference>
<dbReference type="KEGG" id="tsa:AciPR4_3898"/>
<feature type="signal peptide" evidence="1">
    <location>
        <begin position="1"/>
        <end position="28"/>
    </location>
</feature>
<evidence type="ECO:0000256" key="1">
    <source>
        <dbReference type="SAM" id="SignalP"/>
    </source>
</evidence>
<dbReference type="NCBIfam" id="TIGR03435">
    <property type="entry name" value="Soli_TIGR03435"/>
    <property type="match status" value="1"/>
</dbReference>
<protein>
    <submittedName>
        <fullName evidence="2">Peptidase M56, BlaR1</fullName>
    </submittedName>
</protein>
<feature type="chain" id="PRO_5003232813" evidence="1">
    <location>
        <begin position="29"/>
        <end position="306"/>
    </location>
</feature>
<dbReference type="Proteomes" id="UP000006844">
    <property type="component" value="Chromosome"/>
</dbReference>
<keyword evidence="1" id="KW-0732">Signal</keyword>
<keyword evidence="3" id="KW-1185">Reference proteome</keyword>
<dbReference type="InterPro" id="IPR017801">
    <property type="entry name" value="DUF3738"/>
</dbReference>
<name>E8V2V0_TERSS</name>
<reference evidence="2 3" key="1">
    <citation type="journal article" date="2012" name="Stand. Genomic Sci.">
        <title>Complete genome sequence of Terriglobus saanensis type strain SP1PR4(T), an Acidobacteria from tundra soil.</title>
        <authorList>
            <person name="Rawat S.R."/>
            <person name="Mannisto M.K."/>
            <person name="Starovoytov V."/>
            <person name="Goodwin L."/>
            <person name="Nolan M."/>
            <person name="Hauser L."/>
            <person name="Land M."/>
            <person name="Davenport K.W."/>
            <person name="Woyke T."/>
            <person name="Haggblom M.M."/>
        </authorList>
    </citation>
    <scope>NUCLEOTIDE SEQUENCE</scope>
    <source>
        <strain evidence="3">ATCC BAA-1853 / DSM 23119 / SP1PR4</strain>
    </source>
</reference>
<accession>E8V2V0</accession>
<evidence type="ECO:0000313" key="3">
    <source>
        <dbReference type="Proteomes" id="UP000006844"/>
    </source>
</evidence>